<proteinExistence type="predicted"/>
<reference evidence="1 2" key="1">
    <citation type="submission" date="2019-02" db="EMBL/GenBank/DDBJ databases">
        <title>Deep-cultivation of Planctomycetes and their phenomic and genomic characterization uncovers novel biology.</title>
        <authorList>
            <person name="Wiegand S."/>
            <person name="Jogler M."/>
            <person name="Boedeker C."/>
            <person name="Pinto D."/>
            <person name="Vollmers J."/>
            <person name="Rivas-Marin E."/>
            <person name="Kohn T."/>
            <person name="Peeters S.H."/>
            <person name="Heuer A."/>
            <person name="Rast P."/>
            <person name="Oberbeckmann S."/>
            <person name="Bunk B."/>
            <person name="Jeske O."/>
            <person name="Meyerdierks A."/>
            <person name="Storesund J.E."/>
            <person name="Kallscheuer N."/>
            <person name="Luecker S."/>
            <person name="Lage O.M."/>
            <person name="Pohl T."/>
            <person name="Merkel B.J."/>
            <person name="Hornburger P."/>
            <person name="Mueller R.-W."/>
            <person name="Bruemmer F."/>
            <person name="Labrenz M."/>
            <person name="Spormann A.M."/>
            <person name="Op den Camp H."/>
            <person name="Overmann J."/>
            <person name="Amann R."/>
            <person name="Jetten M.S.M."/>
            <person name="Mascher T."/>
            <person name="Medema M.H."/>
            <person name="Devos D.P."/>
            <person name="Kaster A.-K."/>
            <person name="Ovreas L."/>
            <person name="Rohde M."/>
            <person name="Galperin M.Y."/>
            <person name="Jogler C."/>
        </authorList>
    </citation>
    <scope>NUCLEOTIDE SEQUENCE [LARGE SCALE GENOMIC DNA]</scope>
    <source>
        <strain evidence="1 2">Q31a</strain>
    </source>
</reference>
<dbReference type="Proteomes" id="UP000318017">
    <property type="component" value="Chromosome"/>
</dbReference>
<protein>
    <submittedName>
        <fullName evidence="1">Uncharacterized protein</fullName>
    </submittedName>
</protein>
<gene>
    <name evidence="1" type="ORF">Q31a_15800</name>
</gene>
<evidence type="ECO:0000313" key="1">
    <source>
        <dbReference type="EMBL" id="QDV23282.1"/>
    </source>
</evidence>
<keyword evidence="2" id="KW-1185">Reference proteome</keyword>
<accession>A0A518G3W5</accession>
<name>A0A518G3W5_9BACT</name>
<dbReference type="EMBL" id="CP036298">
    <property type="protein sequence ID" value="QDV23282.1"/>
    <property type="molecule type" value="Genomic_DNA"/>
</dbReference>
<evidence type="ECO:0000313" key="2">
    <source>
        <dbReference type="Proteomes" id="UP000318017"/>
    </source>
</evidence>
<sequence length="86" mass="9527">MRLGVWPCQQQPFGWLVPYFNPMSGDAAFAVCRVPAEPKTALRAPQHPACMWLQEARRLGSGARSVRLLPVNRVASHGMSPLVRDS</sequence>
<dbReference type="KEGG" id="ahel:Q31a_15800"/>
<dbReference type="AlphaFoldDB" id="A0A518G3W5"/>
<organism evidence="1 2">
    <name type="scientific">Aureliella helgolandensis</name>
    <dbReference type="NCBI Taxonomy" id="2527968"/>
    <lineage>
        <taxon>Bacteria</taxon>
        <taxon>Pseudomonadati</taxon>
        <taxon>Planctomycetota</taxon>
        <taxon>Planctomycetia</taxon>
        <taxon>Pirellulales</taxon>
        <taxon>Pirellulaceae</taxon>
        <taxon>Aureliella</taxon>
    </lineage>
</organism>